<protein>
    <submittedName>
        <fullName evidence="2">(apollo) hypothetical protein</fullName>
    </submittedName>
</protein>
<evidence type="ECO:0000256" key="1">
    <source>
        <dbReference type="SAM" id="Coils"/>
    </source>
</evidence>
<dbReference type="Proteomes" id="UP000691718">
    <property type="component" value="Unassembled WGS sequence"/>
</dbReference>
<accession>A0A8S3WAT2</accession>
<evidence type="ECO:0000313" key="2">
    <source>
        <dbReference type="EMBL" id="CAG4950472.1"/>
    </source>
</evidence>
<dbReference type="AlphaFoldDB" id="A0A8S3WAT2"/>
<comment type="caution">
    <text evidence="2">The sequence shown here is derived from an EMBL/GenBank/DDBJ whole genome shotgun (WGS) entry which is preliminary data.</text>
</comment>
<dbReference type="EMBL" id="CAJQZP010000233">
    <property type="protein sequence ID" value="CAG4950472.1"/>
    <property type="molecule type" value="Genomic_DNA"/>
</dbReference>
<evidence type="ECO:0000313" key="3">
    <source>
        <dbReference type="Proteomes" id="UP000691718"/>
    </source>
</evidence>
<name>A0A8S3WAT2_PARAO</name>
<dbReference type="OrthoDB" id="1684416at2759"/>
<proteinExistence type="predicted"/>
<keyword evidence="1" id="KW-0175">Coiled coil</keyword>
<organism evidence="2 3">
    <name type="scientific">Parnassius apollo</name>
    <name type="common">Apollo butterfly</name>
    <name type="synonym">Papilio apollo</name>
    <dbReference type="NCBI Taxonomy" id="110799"/>
    <lineage>
        <taxon>Eukaryota</taxon>
        <taxon>Metazoa</taxon>
        <taxon>Ecdysozoa</taxon>
        <taxon>Arthropoda</taxon>
        <taxon>Hexapoda</taxon>
        <taxon>Insecta</taxon>
        <taxon>Pterygota</taxon>
        <taxon>Neoptera</taxon>
        <taxon>Endopterygota</taxon>
        <taxon>Lepidoptera</taxon>
        <taxon>Glossata</taxon>
        <taxon>Ditrysia</taxon>
        <taxon>Papilionoidea</taxon>
        <taxon>Papilionidae</taxon>
        <taxon>Parnassiinae</taxon>
        <taxon>Parnassini</taxon>
        <taxon>Parnassius</taxon>
        <taxon>Parnassius</taxon>
    </lineage>
</organism>
<reference evidence="2" key="1">
    <citation type="submission" date="2021-04" db="EMBL/GenBank/DDBJ databases">
        <authorList>
            <person name="Tunstrom K."/>
        </authorList>
    </citation>
    <scope>NUCLEOTIDE SEQUENCE</scope>
</reference>
<feature type="coiled-coil region" evidence="1">
    <location>
        <begin position="74"/>
        <end position="104"/>
    </location>
</feature>
<keyword evidence="3" id="KW-1185">Reference proteome</keyword>
<gene>
    <name evidence="2" type="ORF">PAPOLLO_LOCUS4211</name>
</gene>
<sequence length="113" mass="13522">MLEKPQIPTKPLVCTTKAFSSNFHYRRGHWAEQIKYDKKNNILMKEIRIQKKPKPCEIVPRHGPVYPEPFSFEKRDEEVKKRREERIKSQLEEERELASQYKAQLLPPAVKSF</sequence>